<proteinExistence type="predicted"/>
<dbReference type="EMBL" id="CM042059">
    <property type="protein sequence ID" value="KAI3680635.1"/>
    <property type="molecule type" value="Genomic_DNA"/>
</dbReference>
<reference evidence="1 2" key="2">
    <citation type="journal article" date="2022" name="Mol. Ecol. Resour.">
        <title>The genomes of chicory, endive, great burdock and yacon provide insights into Asteraceae paleo-polyploidization history and plant inulin production.</title>
        <authorList>
            <person name="Fan W."/>
            <person name="Wang S."/>
            <person name="Wang H."/>
            <person name="Wang A."/>
            <person name="Jiang F."/>
            <person name="Liu H."/>
            <person name="Zhao H."/>
            <person name="Xu D."/>
            <person name="Zhang Y."/>
        </authorList>
    </citation>
    <scope>NUCLEOTIDE SEQUENCE [LARGE SCALE GENOMIC DNA]</scope>
    <source>
        <strain evidence="2">cv. Niubang</strain>
    </source>
</reference>
<comment type="caution">
    <text evidence="1">The sequence shown here is derived from an EMBL/GenBank/DDBJ whole genome shotgun (WGS) entry which is preliminary data.</text>
</comment>
<reference evidence="2" key="1">
    <citation type="journal article" date="2022" name="Mol. Ecol. Resour.">
        <title>The genomes of chicory, endive, great burdock and yacon provide insights into Asteraceae palaeo-polyploidization history and plant inulin production.</title>
        <authorList>
            <person name="Fan W."/>
            <person name="Wang S."/>
            <person name="Wang H."/>
            <person name="Wang A."/>
            <person name="Jiang F."/>
            <person name="Liu H."/>
            <person name="Zhao H."/>
            <person name="Xu D."/>
            <person name="Zhang Y."/>
        </authorList>
    </citation>
    <scope>NUCLEOTIDE SEQUENCE [LARGE SCALE GENOMIC DNA]</scope>
    <source>
        <strain evidence="2">cv. Niubang</strain>
    </source>
</reference>
<accession>A0ACB8Y720</accession>
<gene>
    <name evidence="1" type="ORF">L6452_35408</name>
</gene>
<dbReference type="Proteomes" id="UP001055879">
    <property type="component" value="Linkage Group LG13"/>
</dbReference>
<protein>
    <submittedName>
        <fullName evidence="1">Uncharacterized protein</fullName>
    </submittedName>
</protein>
<sequence>MHELLLISSGLTLTILNIQPVLHDSCNLLDKLGMVHALFFTILARFMPIACFFFFFSHFLLASFKPFLSPQQRSLQQNREELCFISRIKPHTQFTVAVAVAVAVGSSGDSRRHHRQFSICYNRHTRNLCSRNCVVHSSSLLICELVSVQRSL</sequence>
<evidence type="ECO:0000313" key="2">
    <source>
        <dbReference type="Proteomes" id="UP001055879"/>
    </source>
</evidence>
<evidence type="ECO:0000313" key="1">
    <source>
        <dbReference type="EMBL" id="KAI3680635.1"/>
    </source>
</evidence>
<name>A0ACB8Y720_ARCLA</name>
<keyword evidence="2" id="KW-1185">Reference proteome</keyword>
<organism evidence="1 2">
    <name type="scientific">Arctium lappa</name>
    <name type="common">Greater burdock</name>
    <name type="synonym">Lappa major</name>
    <dbReference type="NCBI Taxonomy" id="4217"/>
    <lineage>
        <taxon>Eukaryota</taxon>
        <taxon>Viridiplantae</taxon>
        <taxon>Streptophyta</taxon>
        <taxon>Embryophyta</taxon>
        <taxon>Tracheophyta</taxon>
        <taxon>Spermatophyta</taxon>
        <taxon>Magnoliopsida</taxon>
        <taxon>eudicotyledons</taxon>
        <taxon>Gunneridae</taxon>
        <taxon>Pentapetalae</taxon>
        <taxon>asterids</taxon>
        <taxon>campanulids</taxon>
        <taxon>Asterales</taxon>
        <taxon>Asteraceae</taxon>
        <taxon>Carduoideae</taxon>
        <taxon>Cardueae</taxon>
        <taxon>Arctiinae</taxon>
        <taxon>Arctium</taxon>
    </lineage>
</organism>